<evidence type="ECO:0000313" key="1">
    <source>
        <dbReference type="EMBL" id="KAH7306817.1"/>
    </source>
</evidence>
<keyword evidence="2" id="KW-1185">Reference proteome</keyword>
<dbReference type="EMBL" id="CM035427">
    <property type="protein sequence ID" value="KAH7306817.1"/>
    <property type="molecule type" value="Genomic_DNA"/>
</dbReference>
<accession>A0A8T2S5U5</accession>
<dbReference type="Pfam" id="PF03087">
    <property type="entry name" value="BPS1"/>
    <property type="match status" value="1"/>
</dbReference>
<dbReference type="Proteomes" id="UP000825935">
    <property type="component" value="Chromosome 22"/>
</dbReference>
<dbReference type="InterPro" id="IPR004320">
    <property type="entry name" value="BPS1_pln"/>
</dbReference>
<protein>
    <submittedName>
        <fullName evidence="1">Uncharacterized protein</fullName>
    </submittedName>
</protein>
<dbReference type="OMA" id="AKWECAL"/>
<dbReference type="GO" id="GO:0048364">
    <property type="term" value="P:root development"/>
    <property type="evidence" value="ECO:0007669"/>
    <property type="project" value="InterPro"/>
</dbReference>
<reference evidence="1" key="1">
    <citation type="submission" date="2021-08" db="EMBL/GenBank/DDBJ databases">
        <title>WGS assembly of Ceratopteris richardii.</title>
        <authorList>
            <person name="Marchant D.B."/>
            <person name="Chen G."/>
            <person name="Jenkins J."/>
            <person name="Shu S."/>
            <person name="Leebens-Mack J."/>
            <person name="Grimwood J."/>
            <person name="Schmutz J."/>
            <person name="Soltis P."/>
            <person name="Soltis D."/>
            <person name="Chen Z.-H."/>
        </authorList>
    </citation>
    <scope>NUCLEOTIDE SEQUENCE</scope>
    <source>
        <strain evidence="1">Whitten #5841</strain>
        <tissue evidence="1">Leaf</tissue>
    </source>
</reference>
<sequence length="349" mass="39064">MSTLFASLGAVIHSFSSPRSPHRVPVFEANSDPALLAFESEVSSRLEQLRSTDGTGYLSIEWLCQAMEMVLSTHAYAEVFVPNLQHDATNSDRKWTNSFLDNSVKLLDTCVILKEAVAEIKSYCGHLKVALRALEKEPTGEVQLKRCMKALNKCMDALKRRDDAVNYLGHRRTKLENCSSMLRRMGERLNMEDASNGNSCSAIYTAQIITIFVYGLLSSALSLKPRRSLSSISVDGHSSWCFSLINLQQSVKEQIERKKRRGSNAVLEELDMADIAVRKFHDLIQEISHGKSSSEKGIQVLKVTEGSKALQALFMDLQQGIPALESHLENTYRNLLRSRMAFLDMELGS</sequence>
<dbReference type="GO" id="GO:0048367">
    <property type="term" value="P:shoot system development"/>
    <property type="evidence" value="ECO:0007669"/>
    <property type="project" value="InterPro"/>
</dbReference>
<dbReference type="PANTHER" id="PTHR31509">
    <property type="entry name" value="BPS1-LIKE PROTEIN"/>
    <property type="match status" value="1"/>
</dbReference>
<comment type="caution">
    <text evidence="1">The sequence shown here is derived from an EMBL/GenBank/DDBJ whole genome shotgun (WGS) entry which is preliminary data.</text>
</comment>
<proteinExistence type="predicted"/>
<dbReference type="AlphaFoldDB" id="A0A8T2S5U5"/>
<organism evidence="1 2">
    <name type="scientific">Ceratopteris richardii</name>
    <name type="common">Triangle waterfern</name>
    <dbReference type="NCBI Taxonomy" id="49495"/>
    <lineage>
        <taxon>Eukaryota</taxon>
        <taxon>Viridiplantae</taxon>
        <taxon>Streptophyta</taxon>
        <taxon>Embryophyta</taxon>
        <taxon>Tracheophyta</taxon>
        <taxon>Polypodiopsida</taxon>
        <taxon>Polypodiidae</taxon>
        <taxon>Polypodiales</taxon>
        <taxon>Pteridineae</taxon>
        <taxon>Pteridaceae</taxon>
        <taxon>Parkerioideae</taxon>
        <taxon>Ceratopteris</taxon>
    </lineage>
</organism>
<dbReference type="OrthoDB" id="694709at2759"/>
<gene>
    <name evidence="1" type="ORF">KP509_22G032100</name>
</gene>
<name>A0A8T2S5U5_CERRI</name>
<evidence type="ECO:0000313" key="2">
    <source>
        <dbReference type="Proteomes" id="UP000825935"/>
    </source>
</evidence>